<dbReference type="InterPro" id="IPR000104">
    <property type="entry name" value="Antifreeze_1"/>
</dbReference>
<proteinExistence type="predicted"/>
<keyword evidence="2" id="KW-0378">Hydrolase</keyword>
<dbReference type="AlphaFoldDB" id="A0A7W9BAP1"/>
<accession>A0A7W9BAP1</accession>
<dbReference type="EMBL" id="JACIJK010000001">
    <property type="protein sequence ID" value="MBB5713351.1"/>
    <property type="molecule type" value="Genomic_DNA"/>
</dbReference>
<dbReference type="GO" id="GO:0016787">
    <property type="term" value="F:hydrolase activity"/>
    <property type="evidence" value="ECO:0007669"/>
    <property type="project" value="UniProtKB-KW"/>
</dbReference>
<reference evidence="2 3" key="1">
    <citation type="submission" date="2020-08" db="EMBL/GenBank/DDBJ databases">
        <title>Genomic Encyclopedia of Type Strains, Phase IV (KMG-IV): sequencing the most valuable type-strain genomes for metagenomic binning, comparative biology and taxonomic classification.</title>
        <authorList>
            <person name="Goeker M."/>
        </authorList>
    </citation>
    <scope>NUCLEOTIDE SEQUENCE [LARGE SCALE GENOMIC DNA]</scope>
    <source>
        <strain evidence="2 3">DSM 100044</strain>
    </source>
</reference>
<dbReference type="PRINTS" id="PR00308">
    <property type="entry name" value="ANTIFREEZEI"/>
</dbReference>
<sequence length="189" mass="18724">MNKHVFAAVITNNKAEALLRVEELYDARAFTNDLGGHAAATAATAAEPTAAAAEAATTAAAAEAAAITATAAEAAAAKAATTATAAEAAATKAAAAETAAVATTEAAAAEIVTAEAVALVAPASATIAAATLVETHNPIRLPDSPDILSRKPAPDGGTSSQARKLCALITLISDSVQGRDQNLRQLWQK</sequence>
<feature type="region of interest" description="Disordered" evidence="1">
    <location>
        <begin position="139"/>
        <end position="159"/>
    </location>
</feature>
<comment type="caution">
    <text evidence="2">The sequence shown here is derived from an EMBL/GenBank/DDBJ whole genome shotgun (WGS) entry which is preliminary data.</text>
</comment>
<evidence type="ECO:0000313" key="3">
    <source>
        <dbReference type="Proteomes" id="UP000546200"/>
    </source>
</evidence>
<keyword evidence="3" id="KW-1185">Reference proteome</keyword>
<name>A0A7W9BAP1_9SPHN</name>
<gene>
    <name evidence="2" type="ORF">FHS94_000170</name>
</gene>
<evidence type="ECO:0000256" key="1">
    <source>
        <dbReference type="SAM" id="MobiDB-lite"/>
    </source>
</evidence>
<organism evidence="2 3">
    <name type="scientific">Sphingomonas aerophila</name>
    <dbReference type="NCBI Taxonomy" id="1344948"/>
    <lineage>
        <taxon>Bacteria</taxon>
        <taxon>Pseudomonadati</taxon>
        <taxon>Pseudomonadota</taxon>
        <taxon>Alphaproteobacteria</taxon>
        <taxon>Sphingomonadales</taxon>
        <taxon>Sphingomonadaceae</taxon>
        <taxon>Sphingomonas</taxon>
    </lineage>
</organism>
<dbReference type="Proteomes" id="UP000546200">
    <property type="component" value="Unassembled WGS sequence"/>
</dbReference>
<evidence type="ECO:0000313" key="2">
    <source>
        <dbReference type="EMBL" id="MBB5713351.1"/>
    </source>
</evidence>
<protein>
    <submittedName>
        <fullName evidence="2">Cell wall-associated NlpC family hydrolase</fullName>
    </submittedName>
</protein>
<dbReference type="GO" id="GO:0016172">
    <property type="term" value="F:antifreeze activity"/>
    <property type="evidence" value="ECO:0007669"/>
    <property type="project" value="InterPro"/>
</dbReference>